<evidence type="ECO:0000313" key="1">
    <source>
        <dbReference type="EMBL" id="BAP62913.1"/>
    </source>
</evidence>
<dbReference type="RefSeq" id="WP_119720870.1">
    <property type="nucleotide sequence ID" value="NZ_AP011528.1"/>
</dbReference>
<dbReference type="KEGG" id="mmao:MMOS7_08270"/>
<dbReference type="GeneID" id="37875315"/>
<proteinExistence type="predicted"/>
<gene>
    <name evidence="1" type="ORF">MMOS7_08270</name>
</gene>
<protein>
    <submittedName>
        <fullName evidence="1">Uncharacterized protein</fullName>
    </submittedName>
</protein>
<evidence type="ECO:0000313" key="2">
    <source>
        <dbReference type="Proteomes" id="UP000263689"/>
    </source>
</evidence>
<name>A0A2Z5PIV0_METMI</name>
<sequence length="113" mass="13115">MISKEKFCQILPENAFKIPYITSTDEIWEYDIIRGSDAVCEEDFMFVFGNSERGEFTPKKTARLTILSEEITPETIISDFIVHCDSESENEEIKFLNDAVREICTKIYNSNNQ</sequence>
<dbReference type="Proteomes" id="UP000263689">
    <property type="component" value="Chromosome"/>
</dbReference>
<accession>A0A2Z5PIV0</accession>
<dbReference type="EMBL" id="AP011528">
    <property type="protein sequence ID" value="BAP62913.1"/>
    <property type="molecule type" value="Genomic_DNA"/>
</dbReference>
<reference evidence="1 2" key="1">
    <citation type="submission" date="2009-06" db="EMBL/GenBank/DDBJ databases">
        <title>Molecular Evidence for Microbiologically Influenced Corrosion from genome of Methanogen.</title>
        <authorList>
            <person name="Ito N."/>
            <person name="Tsurumaru H."/>
            <person name="Shimizu A."/>
            <person name="Harada T."/>
            <person name="Hosoyama A."/>
            <person name="Horikawa H."/>
            <person name="Wakai S."/>
            <person name="Sasaki K."/>
            <person name="Nishijima K."/>
            <person name="Ataku H."/>
            <person name="Yamazaki J."/>
            <person name="Mise M."/>
            <person name="Yamazaki S."/>
            <person name="Tanikawa S."/>
            <person name="Harayama S."/>
            <person name="Fujita N."/>
        </authorList>
    </citation>
    <scope>NUCLEOTIDE SEQUENCE [LARGE SCALE GENOMIC DNA]</scope>
    <source>
        <strain evidence="2">OS7 ( NBRC 103642)</strain>
    </source>
</reference>
<organism evidence="1 2">
    <name type="scientific">Methanococcus maripaludis OS7</name>
    <dbReference type="NCBI Taxonomy" id="637915"/>
    <lineage>
        <taxon>Archaea</taxon>
        <taxon>Methanobacteriati</taxon>
        <taxon>Methanobacteriota</taxon>
        <taxon>Methanomada group</taxon>
        <taxon>Methanococci</taxon>
        <taxon>Methanococcales</taxon>
        <taxon>Methanococcaceae</taxon>
        <taxon>Methanococcus</taxon>
    </lineage>
</organism>
<dbReference type="AlphaFoldDB" id="A0A2Z5PIV0"/>